<dbReference type="GO" id="GO:0007165">
    <property type="term" value="P:signal transduction"/>
    <property type="evidence" value="ECO:0007669"/>
    <property type="project" value="TreeGrafter"/>
</dbReference>
<dbReference type="OrthoDB" id="66881at2759"/>
<dbReference type="FunFam" id="2.30.42.10:FF:000249">
    <property type="entry name" value="membrane-associated guanylate kinase, WW and PDZ domain-containing protein 1-like isoform X2"/>
    <property type="match status" value="1"/>
</dbReference>
<reference evidence="8" key="1">
    <citation type="submission" date="2025-08" db="UniProtKB">
        <authorList>
            <consortium name="RefSeq"/>
        </authorList>
    </citation>
    <scope>IDENTIFICATION</scope>
</reference>
<feature type="region of interest" description="Disordered" evidence="3">
    <location>
        <begin position="1034"/>
        <end position="1067"/>
    </location>
</feature>
<protein>
    <submittedName>
        <fullName evidence="8">Membrane-associated guanylate kinase, WW and PDZ domain-containing protein 3</fullName>
    </submittedName>
</protein>
<feature type="compositionally biased region" description="Low complexity" evidence="3">
    <location>
        <begin position="665"/>
        <end position="687"/>
    </location>
</feature>
<dbReference type="InterPro" id="IPR008144">
    <property type="entry name" value="Guanylate_kin-like_dom"/>
</dbReference>
<name>A0A8M1KP49_CLUHA</name>
<evidence type="ECO:0000256" key="2">
    <source>
        <dbReference type="ARBA" id="ARBA00023136"/>
    </source>
</evidence>
<dbReference type="Pfam" id="PF17820">
    <property type="entry name" value="PDZ_6"/>
    <property type="match status" value="1"/>
</dbReference>
<evidence type="ECO:0000313" key="8">
    <source>
        <dbReference type="RefSeq" id="XP_042563479.1"/>
    </source>
</evidence>
<keyword evidence="8" id="KW-0808">Transferase</keyword>
<dbReference type="SMART" id="SM00228">
    <property type="entry name" value="PDZ"/>
    <property type="match status" value="5"/>
</dbReference>
<evidence type="ECO:0000259" key="6">
    <source>
        <dbReference type="PROSITE" id="PS50106"/>
    </source>
</evidence>
<dbReference type="PROSITE" id="PS00856">
    <property type="entry name" value="GUANYLATE_KINASE_1"/>
    <property type="match status" value="1"/>
</dbReference>
<feature type="compositionally biased region" description="Basic and acidic residues" evidence="3">
    <location>
        <begin position="845"/>
        <end position="854"/>
    </location>
</feature>
<feature type="domain" description="PDZ" evidence="6">
    <location>
        <begin position="26"/>
        <end position="94"/>
    </location>
</feature>
<dbReference type="FunFam" id="2.30.42.10:FF:000005">
    <property type="entry name" value="Membrane associated guanylate kinase, WW and PDZ domain containing 1"/>
    <property type="match status" value="1"/>
</dbReference>
<evidence type="ECO:0000259" key="4">
    <source>
        <dbReference type="PROSITE" id="PS50020"/>
    </source>
</evidence>
<feature type="domain" description="Guanylate kinase-like" evidence="5">
    <location>
        <begin position="102"/>
        <end position="178"/>
    </location>
</feature>
<keyword evidence="7" id="KW-1185">Reference proteome</keyword>
<feature type="region of interest" description="Disordered" evidence="3">
    <location>
        <begin position="828"/>
        <end position="871"/>
    </location>
</feature>
<feature type="region of interest" description="Disordered" evidence="3">
    <location>
        <begin position="419"/>
        <end position="467"/>
    </location>
</feature>
<feature type="compositionally biased region" description="Low complexity" evidence="3">
    <location>
        <begin position="606"/>
        <end position="622"/>
    </location>
</feature>
<dbReference type="GO" id="GO:0005911">
    <property type="term" value="C:cell-cell junction"/>
    <property type="evidence" value="ECO:0007669"/>
    <property type="project" value="TreeGrafter"/>
</dbReference>
<keyword evidence="2" id="KW-0472">Membrane</keyword>
<feature type="compositionally biased region" description="Low complexity" evidence="3">
    <location>
        <begin position="440"/>
        <end position="454"/>
    </location>
</feature>
<feature type="domain" description="PDZ" evidence="6">
    <location>
        <begin position="709"/>
        <end position="772"/>
    </location>
</feature>
<dbReference type="Pfam" id="PF00625">
    <property type="entry name" value="Guanylate_kin"/>
    <property type="match status" value="1"/>
</dbReference>
<dbReference type="InterPro" id="IPR041489">
    <property type="entry name" value="PDZ_6"/>
</dbReference>
<dbReference type="Proteomes" id="UP000515152">
    <property type="component" value="Chromosome 4"/>
</dbReference>
<dbReference type="RefSeq" id="XP_042563479.1">
    <property type="nucleotide sequence ID" value="XM_042707545.1"/>
</dbReference>
<dbReference type="PROSITE" id="PS50052">
    <property type="entry name" value="GUANYLATE_KINASE_2"/>
    <property type="match status" value="1"/>
</dbReference>
<evidence type="ECO:0000256" key="3">
    <source>
        <dbReference type="SAM" id="MobiDB-lite"/>
    </source>
</evidence>
<dbReference type="SMART" id="SM00072">
    <property type="entry name" value="GuKc"/>
    <property type="match status" value="1"/>
</dbReference>
<dbReference type="FunFam" id="3.30.63.10:FF:000003">
    <property type="entry name" value="Membrane-associated guanylate kinase, WW and PDZ domain-containing protein 3 isoform 1"/>
    <property type="match status" value="1"/>
</dbReference>
<dbReference type="PANTHER" id="PTHR10316">
    <property type="entry name" value="MEMBRANE ASSOCIATED GUANYLATE KINASE-RELATED"/>
    <property type="match status" value="1"/>
</dbReference>
<feature type="compositionally biased region" description="Low complexity" evidence="3">
    <location>
        <begin position="579"/>
        <end position="590"/>
    </location>
</feature>
<sequence>MPKAAVKKLHWRSKVQETFIPLDGASGDLGVAVGGGADYGEFPFITAAHGGGVTVGDVILEIGGTPVLGMTLGDVRGVLNSCPHPVRIKTVSPGSTLCKDLRLYLSKCFTPGSMDSQLQQVIRENLYLRAVPCTTRQPRDGEIPGVDYNFVSIEEFFSLEESGALLESGKFKGNYYGTPRPVHIGPDSPPITYQEHRNLLRKFRTRSKSLSHLEKATEEGENSEEDSGLSGGSAGASSLPAPTLSPSQSRGSSGADGSALDNGFGQKRSSRRRTSSQNWEMVYSDSGDPYYVDHISKTSNWHDNRPESRESTFIKTGLPVFTEQPGDLRGYSVHTRLSKGPRGFGFNIVGGSRPREFLQVYSVTPGGPPALNTADILVYINDVCVLGTSHKEAVEILKGIPIGHSVDVSVRRGYPMLYDPDGCPKQPVPTLPDHPPSPAAPTTTQPQPQPHLHLNGMLPRHPYPDRTYTGIHARRMARLSLDSNGNASPTSSPPRGPLSYASYSNVAPGFRPRSSRGFHHLQYAQDNLASQSDSEVVSAIGSHRASLIRNHNNNSLCAPSPLHHHSAKSSESDISTYGSPVLPVSHLPLPQSDLGHHHVPPAGQASSSLTSSPVRRPSSSGSFHRPKPHHALLTPPTPARGLASSCSDFHAPGGGSPSHFGFNGTGVAASGSSGGSPSSSIQSPGAMSSGGSGGRLGSDSGLAGGELVPVALGQQSEAGGGLGFSVTAGGQGGRLALVKRVWDRRQCVGLQPGDAIVKINGADVQSLSFAQAPPSPSPHLSRDVNAPPTDSVVPRTSLTPPPPSLVRSSLVQSTSFLDSVPVTLTMEPRDWMSADEAGSPRLSSRRREEREKQSRAAPPVPPPLPRGSEVELKRRPGEGFGFVIASQDVENGRVGVPRARDCCVRDAVRAWRLMCVDLSCPSLPRICVWDSAEHTHSHKHTQTHAHTQTHTPKSMLERLQSAFKTVKDSKPTSLLPHRFVTVRRGSPAARSGQIRPGDRLEAVEGRSVVMLPHRELAQILRRAGNTLRLTIVPRSSAHASDTADNEPNYRTRKSHRSRPKVRGEQDSRYYSVDLDRGSTGFGFSLRGGSEYNMGLYVLGLMEGGPASRSHKIQVSDQLVEINGDSTTGMTHSQAVERIRTAGHHIHLVLKRGNGYVPDYVELSSLSLCMTNSKLGEPCFYVIGRTENTRLVVVPVSSPFFCFSTSISLSLSFSLSISVSLYPSISAYLGGLGD</sequence>
<feature type="region of interest" description="Disordered" evidence="3">
    <location>
        <begin position="481"/>
        <end position="500"/>
    </location>
</feature>
<gene>
    <name evidence="8" type="primary">LOC105893628</name>
</gene>
<dbReference type="InterPro" id="IPR001202">
    <property type="entry name" value="WW_dom"/>
</dbReference>
<dbReference type="CDD" id="cd06735">
    <property type="entry name" value="PDZ5_MAGI-1_3-like"/>
    <property type="match status" value="1"/>
</dbReference>
<feature type="compositionally biased region" description="Polar residues" evidence="3">
    <location>
        <begin position="481"/>
        <end position="490"/>
    </location>
</feature>
<dbReference type="PROSITE" id="PS50106">
    <property type="entry name" value="PDZ"/>
    <property type="match status" value="5"/>
</dbReference>
<dbReference type="AlphaFoldDB" id="A0A8M1KP49"/>
<dbReference type="InterPro" id="IPR020590">
    <property type="entry name" value="Guanylate_kinase_CS"/>
</dbReference>
<accession>A0A8M1KP49</accession>
<dbReference type="InterPro" id="IPR008145">
    <property type="entry name" value="GK/Ca_channel_bsu"/>
</dbReference>
<feature type="compositionally biased region" description="Pro residues" evidence="3">
    <location>
        <begin position="426"/>
        <end position="439"/>
    </location>
</feature>
<dbReference type="PANTHER" id="PTHR10316:SF41">
    <property type="entry name" value="MAGI FAMILY MEMBER, X-LINKED A-RELATED"/>
    <property type="match status" value="1"/>
</dbReference>
<keyword evidence="8" id="KW-0418">Kinase</keyword>
<feature type="compositionally biased region" description="Basic residues" evidence="3">
    <location>
        <begin position="1050"/>
        <end position="1060"/>
    </location>
</feature>
<dbReference type="Pfam" id="PF00595">
    <property type="entry name" value="PDZ"/>
    <property type="match status" value="1"/>
</dbReference>
<dbReference type="PROSITE" id="PS50020">
    <property type="entry name" value="WW_DOMAIN_2"/>
    <property type="match status" value="1"/>
</dbReference>
<dbReference type="GO" id="GO:0005737">
    <property type="term" value="C:cytoplasm"/>
    <property type="evidence" value="ECO:0007669"/>
    <property type="project" value="TreeGrafter"/>
</dbReference>
<dbReference type="GeneID" id="105893628"/>
<comment type="subcellular location">
    <subcellularLocation>
        <location evidence="1">Membrane</location>
        <topology evidence="1">Peripheral membrane protein</topology>
    </subcellularLocation>
</comment>
<evidence type="ECO:0000313" key="7">
    <source>
        <dbReference type="Proteomes" id="UP000515152"/>
    </source>
</evidence>
<dbReference type="GO" id="GO:0016020">
    <property type="term" value="C:membrane"/>
    <property type="evidence" value="ECO:0007669"/>
    <property type="project" value="UniProtKB-SubCell"/>
</dbReference>
<feature type="domain" description="WW" evidence="4">
    <location>
        <begin position="273"/>
        <end position="306"/>
    </location>
</feature>
<feature type="region of interest" description="Disordered" evidence="3">
    <location>
        <begin position="558"/>
        <end position="702"/>
    </location>
</feature>
<feature type="region of interest" description="Disordered" evidence="3">
    <location>
        <begin position="768"/>
        <end position="809"/>
    </location>
</feature>
<feature type="domain" description="PDZ" evidence="6">
    <location>
        <begin position="334"/>
        <end position="398"/>
    </location>
</feature>
<feature type="domain" description="PDZ" evidence="6">
    <location>
        <begin position="982"/>
        <end position="1035"/>
    </location>
</feature>
<evidence type="ECO:0000259" key="5">
    <source>
        <dbReference type="PROSITE" id="PS50052"/>
    </source>
</evidence>
<feature type="compositionally biased region" description="Low complexity" evidence="3">
    <location>
        <begin position="235"/>
        <end position="249"/>
    </location>
</feature>
<proteinExistence type="predicted"/>
<organism evidence="7 8">
    <name type="scientific">Clupea harengus</name>
    <name type="common">Atlantic herring</name>
    <dbReference type="NCBI Taxonomy" id="7950"/>
    <lineage>
        <taxon>Eukaryota</taxon>
        <taxon>Metazoa</taxon>
        <taxon>Chordata</taxon>
        <taxon>Craniata</taxon>
        <taxon>Vertebrata</taxon>
        <taxon>Euteleostomi</taxon>
        <taxon>Actinopterygii</taxon>
        <taxon>Neopterygii</taxon>
        <taxon>Teleostei</taxon>
        <taxon>Clupei</taxon>
        <taxon>Clupeiformes</taxon>
        <taxon>Clupeoidei</taxon>
        <taxon>Clupeidae</taxon>
        <taxon>Clupea</taxon>
    </lineage>
</organism>
<dbReference type="KEGG" id="char:105893628"/>
<feature type="region of interest" description="Disordered" evidence="3">
    <location>
        <begin position="211"/>
        <end position="283"/>
    </location>
</feature>
<dbReference type="CTD" id="556872"/>
<evidence type="ECO:0000256" key="1">
    <source>
        <dbReference type="ARBA" id="ARBA00004170"/>
    </source>
</evidence>
<dbReference type="GO" id="GO:0016301">
    <property type="term" value="F:kinase activity"/>
    <property type="evidence" value="ECO:0007669"/>
    <property type="project" value="UniProtKB-KW"/>
</dbReference>
<feature type="domain" description="PDZ" evidence="6">
    <location>
        <begin position="1071"/>
        <end position="1153"/>
    </location>
</feature>
<dbReference type="InterPro" id="IPR001478">
    <property type="entry name" value="PDZ"/>
</dbReference>
<dbReference type="CDD" id="cd00201">
    <property type="entry name" value="WW"/>
    <property type="match status" value="1"/>
</dbReference>